<dbReference type="SMART" id="SM00342">
    <property type="entry name" value="HTH_ARAC"/>
    <property type="match status" value="1"/>
</dbReference>
<dbReference type="PANTHER" id="PTHR43280">
    <property type="entry name" value="ARAC-FAMILY TRANSCRIPTIONAL REGULATOR"/>
    <property type="match status" value="1"/>
</dbReference>
<dbReference type="EMBL" id="JAGGLB010000007">
    <property type="protein sequence ID" value="MBP1991018.1"/>
    <property type="molecule type" value="Genomic_DNA"/>
</dbReference>
<gene>
    <name evidence="5" type="ORF">J2Z66_002625</name>
</gene>
<protein>
    <submittedName>
        <fullName evidence="5">AraC-like DNA-binding protein</fullName>
    </submittedName>
</protein>
<keyword evidence="3" id="KW-0804">Transcription</keyword>
<keyword evidence="1" id="KW-0805">Transcription regulation</keyword>
<dbReference type="InterPro" id="IPR037923">
    <property type="entry name" value="HTH-like"/>
</dbReference>
<dbReference type="PROSITE" id="PS01124">
    <property type="entry name" value="HTH_ARAC_FAMILY_2"/>
    <property type="match status" value="1"/>
</dbReference>
<keyword evidence="6" id="KW-1185">Reference proteome</keyword>
<evidence type="ECO:0000259" key="4">
    <source>
        <dbReference type="PROSITE" id="PS01124"/>
    </source>
</evidence>
<evidence type="ECO:0000256" key="2">
    <source>
        <dbReference type="ARBA" id="ARBA00023125"/>
    </source>
</evidence>
<comment type="caution">
    <text evidence="5">The sequence shown here is derived from an EMBL/GenBank/DDBJ whole genome shotgun (WGS) entry which is preliminary data.</text>
</comment>
<sequence>MNHSLSLSNILNSLEVVFISSGVTKINAIKDAQWLSNTFNQPFSLITQIVGGRILVETESASFEIGPGQAWFIAGHVNYRIKLLDDEFVTNWLNLDVRLFEHFQLFDLVESPYWLSVSHGNEIGRLQAEIHALMQHDSAEASMSLLAAMKVKQQLFKILETVLSVSRLKITSLDDIRNYQRFQPMFAYIENRLAEKIKVSQLAEILSLSTSHFHKEFKELFHESPLQYIRAQRMKKAQYMLASTDLNIGEIANSLGFESAYPFIRFFKSMNGTSPGQYRKTVLDSFFPSSAARVHPDTRQE</sequence>
<dbReference type="SUPFAM" id="SSF51215">
    <property type="entry name" value="Regulatory protein AraC"/>
    <property type="match status" value="1"/>
</dbReference>
<dbReference type="Gene3D" id="1.10.10.60">
    <property type="entry name" value="Homeodomain-like"/>
    <property type="match status" value="2"/>
</dbReference>
<evidence type="ECO:0000256" key="1">
    <source>
        <dbReference type="ARBA" id="ARBA00023015"/>
    </source>
</evidence>
<dbReference type="InterPro" id="IPR009057">
    <property type="entry name" value="Homeodomain-like_sf"/>
</dbReference>
<dbReference type="PANTHER" id="PTHR43280:SF28">
    <property type="entry name" value="HTH-TYPE TRANSCRIPTIONAL ACTIVATOR RHAS"/>
    <property type="match status" value="1"/>
</dbReference>
<accession>A0ABS4IU33</accession>
<dbReference type="InterPro" id="IPR018060">
    <property type="entry name" value="HTH_AraC"/>
</dbReference>
<proteinExistence type="predicted"/>
<evidence type="ECO:0000313" key="6">
    <source>
        <dbReference type="Proteomes" id="UP001519287"/>
    </source>
</evidence>
<dbReference type="Pfam" id="PF12833">
    <property type="entry name" value="HTH_18"/>
    <property type="match status" value="1"/>
</dbReference>
<dbReference type="InterPro" id="IPR018062">
    <property type="entry name" value="HTH_AraC-typ_CS"/>
</dbReference>
<dbReference type="RefSeq" id="WP_209971770.1">
    <property type="nucleotide sequence ID" value="NZ_JAGGLB010000007.1"/>
</dbReference>
<feature type="domain" description="HTH araC/xylS-type" evidence="4">
    <location>
        <begin position="183"/>
        <end position="281"/>
    </location>
</feature>
<reference evidence="5 6" key="1">
    <citation type="submission" date="2021-03" db="EMBL/GenBank/DDBJ databases">
        <title>Genomic Encyclopedia of Type Strains, Phase IV (KMG-IV): sequencing the most valuable type-strain genomes for metagenomic binning, comparative biology and taxonomic classification.</title>
        <authorList>
            <person name="Goeker M."/>
        </authorList>
    </citation>
    <scope>NUCLEOTIDE SEQUENCE [LARGE SCALE GENOMIC DNA]</scope>
    <source>
        <strain evidence="5 6">DSM 26048</strain>
    </source>
</reference>
<dbReference type="PRINTS" id="PR00032">
    <property type="entry name" value="HTHARAC"/>
</dbReference>
<evidence type="ECO:0000313" key="5">
    <source>
        <dbReference type="EMBL" id="MBP1991018.1"/>
    </source>
</evidence>
<dbReference type="SUPFAM" id="SSF46689">
    <property type="entry name" value="Homeodomain-like"/>
    <property type="match status" value="2"/>
</dbReference>
<keyword evidence="2" id="KW-0238">DNA-binding</keyword>
<evidence type="ECO:0000256" key="3">
    <source>
        <dbReference type="ARBA" id="ARBA00023163"/>
    </source>
</evidence>
<dbReference type="PROSITE" id="PS00041">
    <property type="entry name" value="HTH_ARAC_FAMILY_1"/>
    <property type="match status" value="1"/>
</dbReference>
<organism evidence="5 6">
    <name type="scientific">Paenibacillus eucommiae</name>
    <dbReference type="NCBI Taxonomy" id="1355755"/>
    <lineage>
        <taxon>Bacteria</taxon>
        <taxon>Bacillati</taxon>
        <taxon>Bacillota</taxon>
        <taxon>Bacilli</taxon>
        <taxon>Bacillales</taxon>
        <taxon>Paenibacillaceae</taxon>
        <taxon>Paenibacillus</taxon>
    </lineage>
</organism>
<name>A0ABS4IU33_9BACL</name>
<dbReference type="Proteomes" id="UP001519287">
    <property type="component" value="Unassembled WGS sequence"/>
</dbReference>
<dbReference type="InterPro" id="IPR020449">
    <property type="entry name" value="Tscrpt_reg_AraC-type_HTH"/>
</dbReference>